<evidence type="ECO:0000313" key="2">
    <source>
        <dbReference type="Proteomes" id="UP001055072"/>
    </source>
</evidence>
<sequence>MSSKAPLRERALSNATKDWKPPSTYPLRIAKRDSPQPGTSEDPPTPALTPSRRRSVRNLAHGARVSNSPFVLSQLPANPARPSTFHATPVRRVSGEKRSRTQSMNDQAENENPAVRKRRQSQVSELLVQKRPVTNSFFKSDKPAAEKPRLVSQETPPSIPSQSQPPEPSPHIDHGEESGSDGELAPPPPPKEWFGRVSPHRSQSPSRPSLVSRRLHGPRMTRRHSRRKTVTFDEKCDVLEFDVEEESSNPFDWVTDDDDNYERNDTMNVDDPSNEDDHDGHDDDPAHTQGPLRTRNADSDSSLESFQVGDDSITGLVDSLLKDTRPSTPPQEEGALPEDLETEDGVPYGRSHHAERNAAAHHQRESQPESTELGFHVAPTASTPSHSREGTPITSISPGSHIPLGRSTRSERFKAQKEQEGGQLEEDVRQLPPSPSPGRPQSTSRRHSNTESLIPRFELDGRKGSPRSSVLLDSSDPLSYPQLKDVPGSLNMSKQTSRHFHEEHANLSIGGSEVSLSGLNFDLDLVEPGPLSSTDESSGLPTTSTPPTSPPNHPFMFTSLHSSRSKDSLNGAPSTPTKPLPTADNTRSHSPAQHSPFGNHPFARHSPRTGSPLARSSIPKVGSSSSLNGDGDGSLSGRSPRSTRETMQKRLEKQRSLENPLRESAGDILVGSDAPTPFRHSVDSPTLAKPTTPESMRRVPRRVPPPKITREPTHDGVVSLDEGTQQAGPPRPSLLSRSRSDDHVGNAESSSLGNLSDMKSALDRLMADVAGEATLGPDGKGVVGLKIEAVTEGIQAGRFTVPSSAAMPVDGEGDQSNHSISVDASGTHKEADAMDVEPEVKTSNGPDRGKRPESLLQANFLSPEPTGSDPPRATSPQPLADLPIRATSPQPSVNVPTREQLIKAMKQRQREQREEGYDEMDVETSVEYTPPPRQVSVLRPNRRRSKSASDTTANVERNVTRKRADTLMASTNGGLLDGLDIDEEDLLADSIDRELRRLKGPNHTKYHVRERPETIYASAAKDKVTHMDSAGDIDSGKAWRAVRRPSDMNEYAKQLKELKAQDTSGKAHGKVFVKVVGMRNLNVPIPPQHTAITCTLNNGIHYVTTPTVDLARDCQINQEFELVEHSKLEFTLTIKVRIDPHIKEQFKANCPPPRPAPVKIASPPPPKAGGMSRFFGGQKKAIKAARASPVAEAPAPQHKLQENLARYLTTEGSLAKAFISFPDIARRCDTQTFETSFPLIGQKSQASAPPKVLQVGELVLQIFRLPPLPGVPLDQLPQSLEECRKGLSSIQWHKITYYEGTLTQYGGDCGGTWRRRQVRIVGASMVAYNDITRKPITTIDLKKAVAVQDDHEPHIDVRSPASAVSAKSSRYIDHDGPSGVERSFRLIFNNKEEITFYTDTDGEKEQWLSILRSIVGRIPPNPLWAVCTSQRQEEMKKRKAGALPQPQGSPTLPAAQQPNPSRTLSPVPPSQQRRPPPRRG</sequence>
<name>A0ACB8U8K2_9APHY</name>
<keyword evidence="2" id="KW-1185">Reference proteome</keyword>
<accession>A0ACB8U8K2</accession>
<dbReference type="Proteomes" id="UP001055072">
    <property type="component" value="Unassembled WGS sequence"/>
</dbReference>
<organism evidence="1 2">
    <name type="scientific">Irpex rosettiformis</name>
    <dbReference type="NCBI Taxonomy" id="378272"/>
    <lineage>
        <taxon>Eukaryota</taxon>
        <taxon>Fungi</taxon>
        <taxon>Dikarya</taxon>
        <taxon>Basidiomycota</taxon>
        <taxon>Agaricomycotina</taxon>
        <taxon>Agaricomycetes</taxon>
        <taxon>Polyporales</taxon>
        <taxon>Irpicaceae</taxon>
        <taxon>Irpex</taxon>
    </lineage>
</organism>
<reference evidence="1" key="1">
    <citation type="journal article" date="2021" name="Environ. Microbiol.">
        <title>Gene family expansions and transcriptome signatures uncover fungal adaptations to wood decay.</title>
        <authorList>
            <person name="Hage H."/>
            <person name="Miyauchi S."/>
            <person name="Viragh M."/>
            <person name="Drula E."/>
            <person name="Min B."/>
            <person name="Chaduli D."/>
            <person name="Navarro D."/>
            <person name="Favel A."/>
            <person name="Norest M."/>
            <person name="Lesage-Meessen L."/>
            <person name="Balint B."/>
            <person name="Merenyi Z."/>
            <person name="de Eugenio L."/>
            <person name="Morin E."/>
            <person name="Martinez A.T."/>
            <person name="Baldrian P."/>
            <person name="Stursova M."/>
            <person name="Martinez M.J."/>
            <person name="Novotny C."/>
            <person name="Magnuson J.K."/>
            <person name="Spatafora J.W."/>
            <person name="Maurice S."/>
            <person name="Pangilinan J."/>
            <person name="Andreopoulos W."/>
            <person name="LaButti K."/>
            <person name="Hundley H."/>
            <person name="Na H."/>
            <person name="Kuo A."/>
            <person name="Barry K."/>
            <person name="Lipzen A."/>
            <person name="Henrissat B."/>
            <person name="Riley R."/>
            <person name="Ahrendt S."/>
            <person name="Nagy L.G."/>
            <person name="Grigoriev I.V."/>
            <person name="Martin F."/>
            <person name="Rosso M.N."/>
        </authorList>
    </citation>
    <scope>NUCLEOTIDE SEQUENCE</scope>
    <source>
        <strain evidence="1">CBS 384.51</strain>
    </source>
</reference>
<gene>
    <name evidence="1" type="ORF">BDY19DRAFT_991978</name>
</gene>
<dbReference type="EMBL" id="MU274907">
    <property type="protein sequence ID" value="KAI0090533.1"/>
    <property type="molecule type" value="Genomic_DNA"/>
</dbReference>
<proteinExistence type="predicted"/>
<evidence type="ECO:0000313" key="1">
    <source>
        <dbReference type="EMBL" id="KAI0090533.1"/>
    </source>
</evidence>
<comment type="caution">
    <text evidence="1">The sequence shown here is derived from an EMBL/GenBank/DDBJ whole genome shotgun (WGS) entry which is preliminary data.</text>
</comment>
<protein>
    <submittedName>
        <fullName evidence="1">Uncharacterized protein</fullName>
    </submittedName>
</protein>